<sequence precursor="true">MNQTLKSMMTKTFLHRIALVTALGLTAVPAFALPSDRQQSISLVADRATFNERTGVTTYSGNVIIEQGTMKLQAASIVANLNAKKEISLITATGSPAHFQQKVDPAKGLAKGQANKILYNAETGIITLSGNALLQQDGASIRGNTLKYSMNKGDIEATGTPNKTGSSTGRVQIVIPPSSSKSFPGVRD</sequence>
<evidence type="ECO:0000256" key="4">
    <source>
        <dbReference type="HAMAP-Rule" id="MF_01914"/>
    </source>
</evidence>
<comment type="similarity">
    <text evidence="4">Belongs to the LptA family.</text>
</comment>
<comment type="subunit">
    <text evidence="4">Component of the lipopolysaccharide transport and assembly complex.</text>
</comment>
<feature type="domain" description="Organic solvent tolerance-like N-terminal" evidence="5">
    <location>
        <begin position="44"/>
        <end position="153"/>
    </location>
</feature>
<accession>A0A5Q0P2Q3</accession>
<keyword evidence="1 4" id="KW-0813">Transport</keyword>
<evidence type="ECO:0000256" key="3">
    <source>
        <dbReference type="ARBA" id="ARBA00022764"/>
    </source>
</evidence>
<organism evidence="6 9">
    <name type="scientific">Acinetobacter wanghuae</name>
    <dbReference type="NCBI Taxonomy" id="2662362"/>
    <lineage>
        <taxon>Bacteria</taxon>
        <taxon>Pseudomonadati</taxon>
        <taxon>Pseudomonadota</taxon>
        <taxon>Gammaproteobacteria</taxon>
        <taxon>Moraxellales</taxon>
        <taxon>Moraxellaceae</taxon>
        <taxon>Acinetobacter</taxon>
    </lineage>
</organism>
<dbReference type="EMBL" id="WITK01000004">
    <property type="protein sequence ID" value="MQW91527.1"/>
    <property type="molecule type" value="Genomic_DNA"/>
</dbReference>
<dbReference type="EMBL" id="CP045650">
    <property type="protein sequence ID" value="QGA10882.1"/>
    <property type="molecule type" value="Genomic_DNA"/>
</dbReference>
<dbReference type="InterPro" id="IPR005653">
    <property type="entry name" value="OstA-like_N"/>
</dbReference>
<dbReference type="Proteomes" id="UP000327478">
    <property type="component" value="Chromosome"/>
</dbReference>
<gene>
    <name evidence="4 6" type="primary">lptA</name>
    <name evidence="7" type="ORF">GFH30_05545</name>
    <name evidence="6" type="ORF">GHJ48_03800</name>
</gene>
<dbReference type="GO" id="GO:0030288">
    <property type="term" value="C:outer membrane-bounded periplasmic space"/>
    <property type="evidence" value="ECO:0007669"/>
    <property type="project" value="TreeGrafter"/>
</dbReference>
<comment type="function">
    <text evidence="4">Involved in the assembly of lipopolysaccharide (LPS). Required for the translocation of LPS from the inner membrane to the outer membrane. May form a bridge between the inner membrane and the outer membrane, via interactions with LptC and LptD, thereby facilitating LPS transfer across the periplasm.</text>
</comment>
<evidence type="ECO:0000313" key="8">
    <source>
        <dbReference type="Proteomes" id="UP000327478"/>
    </source>
</evidence>
<dbReference type="HAMAP" id="MF_01914">
    <property type="entry name" value="LPS_assembly_LptA"/>
    <property type="match status" value="1"/>
</dbReference>
<evidence type="ECO:0000313" key="6">
    <source>
        <dbReference type="EMBL" id="MQW91527.1"/>
    </source>
</evidence>
<dbReference type="Proteomes" id="UP000480556">
    <property type="component" value="Unassembled WGS sequence"/>
</dbReference>
<dbReference type="PANTHER" id="PTHR36504">
    <property type="entry name" value="LIPOPOLYSACCHARIDE EXPORT SYSTEM PROTEIN LPTA"/>
    <property type="match status" value="1"/>
</dbReference>
<dbReference type="AlphaFoldDB" id="A0A5Q0P2Q3"/>
<evidence type="ECO:0000256" key="2">
    <source>
        <dbReference type="ARBA" id="ARBA00022729"/>
    </source>
</evidence>
<dbReference type="InterPro" id="IPR052037">
    <property type="entry name" value="LPS_export_LptA"/>
</dbReference>
<dbReference type="RefSeq" id="WP_153371279.1">
    <property type="nucleotide sequence ID" value="NZ_CP045650.1"/>
</dbReference>
<dbReference type="Gene3D" id="2.60.450.10">
    <property type="entry name" value="Lipopolysaccharide (LPS) transport protein A like domain"/>
    <property type="match status" value="1"/>
</dbReference>
<proteinExistence type="inferred from homology"/>
<evidence type="ECO:0000256" key="1">
    <source>
        <dbReference type="ARBA" id="ARBA00022448"/>
    </source>
</evidence>
<evidence type="ECO:0000313" key="7">
    <source>
        <dbReference type="EMBL" id="QGA10882.1"/>
    </source>
</evidence>
<protein>
    <recommendedName>
        <fullName evidence="4">Lipopolysaccharide export system protein LptA</fullName>
    </recommendedName>
</protein>
<comment type="subcellular location">
    <subcellularLocation>
        <location evidence="4">Periplasm</location>
    </subcellularLocation>
</comment>
<keyword evidence="8" id="KW-1185">Reference proteome</keyword>
<evidence type="ECO:0000259" key="5">
    <source>
        <dbReference type="Pfam" id="PF03968"/>
    </source>
</evidence>
<dbReference type="PANTHER" id="PTHR36504:SF1">
    <property type="entry name" value="LIPOPOLYSACCHARIDE EXPORT SYSTEM PROTEIN LPTA"/>
    <property type="match status" value="1"/>
</dbReference>
<dbReference type="GO" id="GO:0043165">
    <property type="term" value="P:Gram-negative-bacterium-type cell outer membrane assembly"/>
    <property type="evidence" value="ECO:0007669"/>
    <property type="project" value="UniProtKB-UniRule"/>
</dbReference>
<reference evidence="8 9" key="1">
    <citation type="submission" date="2019-10" db="EMBL/GenBank/DDBJ databases">
        <authorList>
            <person name="Dong K."/>
        </authorList>
    </citation>
    <scope>NUCLEOTIDE SEQUENCE [LARGE SCALE GENOMIC DNA]</scope>
    <source>
        <strain evidence="7">Dk386</strain>
        <strain evidence="8">dk386</strain>
        <strain evidence="9">dk771</strain>
        <strain evidence="6">Dk771</strain>
    </source>
</reference>
<name>A0A5Q0P2Q3_9GAMM</name>
<dbReference type="GO" id="GO:0001530">
    <property type="term" value="F:lipopolysaccharide binding"/>
    <property type="evidence" value="ECO:0007669"/>
    <property type="project" value="InterPro"/>
</dbReference>
<keyword evidence="3 4" id="KW-0574">Periplasm</keyword>
<feature type="chain" id="PRO_5041749461" description="Lipopolysaccharide export system protein LptA" evidence="4">
    <location>
        <begin position="33"/>
        <end position="188"/>
    </location>
</feature>
<dbReference type="GO" id="GO:0015920">
    <property type="term" value="P:lipopolysaccharide transport"/>
    <property type="evidence" value="ECO:0007669"/>
    <property type="project" value="UniProtKB-UniRule"/>
</dbReference>
<dbReference type="GO" id="GO:0009279">
    <property type="term" value="C:cell outer membrane"/>
    <property type="evidence" value="ECO:0007669"/>
    <property type="project" value="TreeGrafter"/>
</dbReference>
<keyword evidence="2 4" id="KW-0732">Signal</keyword>
<dbReference type="InterPro" id="IPR014340">
    <property type="entry name" value="LptA"/>
</dbReference>
<dbReference type="NCBIfam" id="TIGR03002">
    <property type="entry name" value="outer_YhbN_LptA"/>
    <property type="match status" value="1"/>
</dbReference>
<dbReference type="GO" id="GO:0017089">
    <property type="term" value="F:glycolipid transfer activity"/>
    <property type="evidence" value="ECO:0007669"/>
    <property type="project" value="TreeGrafter"/>
</dbReference>
<feature type="signal peptide" evidence="4">
    <location>
        <begin position="1"/>
        <end position="32"/>
    </location>
</feature>
<dbReference type="Pfam" id="PF03968">
    <property type="entry name" value="LptD_N"/>
    <property type="match status" value="1"/>
</dbReference>
<evidence type="ECO:0000313" key="9">
    <source>
        <dbReference type="Proteomes" id="UP000480556"/>
    </source>
</evidence>